<reference evidence="1 2" key="1">
    <citation type="submission" date="2024-04" db="EMBL/GenBank/DDBJ databases">
        <title>Tritrichomonas musculus Genome.</title>
        <authorList>
            <person name="Alves-Ferreira E."/>
            <person name="Grigg M."/>
            <person name="Lorenzi H."/>
            <person name="Galac M."/>
        </authorList>
    </citation>
    <scope>NUCLEOTIDE SEQUENCE [LARGE SCALE GENOMIC DNA]</scope>
    <source>
        <strain evidence="1 2">EAF2021</strain>
    </source>
</reference>
<dbReference type="EMBL" id="JAPFFF010000005">
    <property type="protein sequence ID" value="KAK8889510.1"/>
    <property type="molecule type" value="Genomic_DNA"/>
</dbReference>
<comment type="caution">
    <text evidence="1">The sequence shown here is derived from an EMBL/GenBank/DDBJ whole genome shotgun (WGS) entry which is preliminary data.</text>
</comment>
<evidence type="ECO:0000313" key="2">
    <source>
        <dbReference type="Proteomes" id="UP001470230"/>
    </source>
</evidence>
<evidence type="ECO:0000313" key="1">
    <source>
        <dbReference type="EMBL" id="KAK8889510.1"/>
    </source>
</evidence>
<dbReference type="SUPFAM" id="SSF48371">
    <property type="entry name" value="ARM repeat"/>
    <property type="match status" value="1"/>
</dbReference>
<proteinExistence type="predicted"/>
<dbReference type="Proteomes" id="UP001470230">
    <property type="component" value="Unassembled WGS sequence"/>
</dbReference>
<accession>A0ABR2KEH4</accession>
<gene>
    <name evidence="1" type="ORF">M9Y10_034259</name>
</gene>
<sequence length="458" mass="53610">MLFKSSLDDLHKDRVDINYEESTQIDDIDNLQIDVSIEYANRILSALESNLETDIYSSYKILTILCRKNFLFPQDKFPLVIRHTLSENSTLAEHSQRFLTSLFEMHPMVMEMLPQLIDLEYFKSLIDQPFSGETSNFLIAIFKYKSSQTKKFKSFFFDLFFSEIIKQSIDSPDFYLRLVFIQKYIYTYPNNDQTIYEKTHNFLLSYFPFANQFDRDLLIVFLSITGRCINNIMNEKWLIDFIEGNFVDSLISLYSNGDNEINFYVTLSICGLSGCNKDISSTLLNKKLINFFANNFSSCKNEHIQFLIVRTIINLLIYDDRNMPIINNFVQSQLFLDIIKIASKAQLKLKKEIINLICFLVQKLKSRFFELFIKLKMIFLFIDALQLTGSTRTKKDVINALVIIVSFYQKTNDANIEKLLLNEDLVDAIDDFIDNSDQENPNDVLDDALNIQYILRNL</sequence>
<organism evidence="1 2">
    <name type="scientific">Tritrichomonas musculus</name>
    <dbReference type="NCBI Taxonomy" id="1915356"/>
    <lineage>
        <taxon>Eukaryota</taxon>
        <taxon>Metamonada</taxon>
        <taxon>Parabasalia</taxon>
        <taxon>Tritrichomonadida</taxon>
        <taxon>Tritrichomonadidae</taxon>
        <taxon>Tritrichomonas</taxon>
    </lineage>
</organism>
<keyword evidence="2" id="KW-1185">Reference proteome</keyword>
<name>A0ABR2KEH4_9EUKA</name>
<dbReference type="InterPro" id="IPR011989">
    <property type="entry name" value="ARM-like"/>
</dbReference>
<dbReference type="Gene3D" id="1.25.10.10">
    <property type="entry name" value="Leucine-rich Repeat Variant"/>
    <property type="match status" value="1"/>
</dbReference>
<protein>
    <submittedName>
        <fullName evidence="1">Uncharacterized protein</fullName>
    </submittedName>
</protein>
<dbReference type="InterPro" id="IPR016024">
    <property type="entry name" value="ARM-type_fold"/>
</dbReference>